<evidence type="ECO:0000256" key="2">
    <source>
        <dbReference type="SAM" id="SignalP"/>
    </source>
</evidence>
<evidence type="ECO:0000256" key="1">
    <source>
        <dbReference type="SAM" id="MobiDB-lite"/>
    </source>
</evidence>
<evidence type="ECO:0000313" key="4">
    <source>
        <dbReference type="Proteomes" id="UP001385951"/>
    </source>
</evidence>
<organism evidence="3 4">
    <name type="scientific">Cerrena zonata</name>
    <dbReference type="NCBI Taxonomy" id="2478898"/>
    <lineage>
        <taxon>Eukaryota</taxon>
        <taxon>Fungi</taxon>
        <taxon>Dikarya</taxon>
        <taxon>Basidiomycota</taxon>
        <taxon>Agaricomycotina</taxon>
        <taxon>Agaricomycetes</taxon>
        <taxon>Polyporales</taxon>
        <taxon>Cerrenaceae</taxon>
        <taxon>Cerrena</taxon>
    </lineage>
</organism>
<evidence type="ECO:0000313" key="3">
    <source>
        <dbReference type="EMBL" id="KAK7681403.1"/>
    </source>
</evidence>
<gene>
    <name evidence="3" type="ORF">QCA50_015495</name>
</gene>
<accession>A0AAW0FJY1</accession>
<dbReference type="AlphaFoldDB" id="A0AAW0FJY1"/>
<keyword evidence="2" id="KW-0732">Signal</keyword>
<proteinExistence type="predicted"/>
<dbReference type="Proteomes" id="UP001385951">
    <property type="component" value="Unassembled WGS sequence"/>
</dbReference>
<protein>
    <submittedName>
        <fullName evidence="3">Uncharacterized protein</fullName>
    </submittedName>
</protein>
<sequence length="219" mass="23425">MRFSVSVVLAVLATSALPSLAIPLEFQLQERGGSKSKSSKGSGWGDALGSLLTAGTGLASNIIQLKTQQQQLEQQKQLNAMAAGLPTPPPATSKRDIVLREFYDDTPDHIKDLAAQIVAHQVREWLDVEARGYDLNIRDDDDESGAFSFSLPKFTLPKISLPNPKTLQRIGQTAEAFTNVGTGIAQTVIAAKSAAEQAKNNQQNSLSATQVAQPAQSTQ</sequence>
<feature type="region of interest" description="Disordered" evidence="1">
    <location>
        <begin position="198"/>
        <end position="219"/>
    </location>
</feature>
<dbReference type="EMBL" id="JASBNA010000041">
    <property type="protein sequence ID" value="KAK7681403.1"/>
    <property type="molecule type" value="Genomic_DNA"/>
</dbReference>
<feature type="chain" id="PRO_5043743394" evidence="2">
    <location>
        <begin position="22"/>
        <end position="219"/>
    </location>
</feature>
<reference evidence="3 4" key="1">
    <citation type="submission" date="2022-09" db="EMBL/GenBank/DDBJ databases">
        <authorList>
            <person name="Palmer J.M."/>
        </authorList>
    </citation>
    <scope>NUCLEOTIDE SEQUENCE [LARGE SCALE GENOMIC DNA]</scope>
    <source>
        <strain evidence="3 4">DSM 7382</strain>
    </source>
</reference>
<feature type="signal peptide" evidence="2">
    <location>
        <begin position="1"/>
        <end position="21"/>
    </location>
</feature>
<comment type="caution">
    <text evidence="3">The sequence shown here is derived from an EMBL/GenBank/DDBJ whole genome shotgun (WGS) entry which is preliminary data.</text>
</comment>
<name>A0AAW0FJY1_9APHY</name>
<keyword evidence="4" id="KW-1185">Reference proteome</keyword>